<keyword evidence="3" id="KW-1185">Reference proteome</keyword>
<dbReference type="EMBL" id="LS991951">
    <property type="protein sequence ID" value="SYV97209.1"/>
    <property type="molecule type" value="Genomic_DNA"/>
</dbReference>
<accession>A0A3B0PKM0</accession>
<evidence type="ECO:0008006" key="4">
    <source>
        <dbReference type="Google" id="ProtNLM"/>
    </source>
</evidence>
<name>A0A3B0PKM0_9BACT</name>
<dbReference type="KEGG" id="medw:NCTC10132_00568"/>
<organism evidence="2 3">
    <name type="scientific">Mycoplasmopsis edwardii</name>
    <dbReference type="NCBI Taxonomy" id="53558"/>
    <lineage>
        <taxon>Bacteria</taxon>
        <taxon>Bacillati</taxon>
        <taxon>Mycoplasmatota</taxon>
        <taxon>Mycoplasmoidales</taxon>
        <taxon>Metamycoplasmataceae</taxon>
        <taxon>Mycoplasmopsis</taxon>
    </lineage>
</organism>
<protein>
    <recommendedName>
        <fullName evidence="4">Lipoprotein</fullName>
    </recommendedName>
</protein>
<feature type="non-terminal residue" evidence="2">
    <location>
        <position position="167"/>
    </location>
</feature>
<proteinExistence type="predicted"/>
<dbReference type="AlphaFoldDB" id="A0A3B0PKM0"/>
<keyword evidence="1" id="KW-0732">Signal</keyword>
<gene>
    <name evidence="2" type="ORF">NCTC10132_00568</name>
</gene>
<evidence type="ECO:0000313" key="2">
    <source>
        <dbReference type="EMBL" id="SYV97209.1"/>
    </source>
</evidence>
<evidence type="ECO:0000313" key="3">
    <source>
        <dbReference type="Proteomes" id="UP000257559"/>
    </source>
</evidence>
<feature type="signal peptide" evidence="1">
    <location>
        <begin position="1"/>
        <end position="24"/>
    </location>
</feature>
<reference evidence="3" key="1">
    <citation type="submission" date="2018-06" db="EMBL/GenBank/DDBJ databases">
        <authorList>
            <consortium name="Pathogen Informatics"/>
        </authorList>
    </citation>
    <scope>NUCLEOTIDE SEQUENCE [LARGE SCALE GENOMIC DNA]</scope>
    <source>
        <strain evidence="3">NCTC10132</strain>
    </source>
</reference>
<sequence length="167" mass="18717">MKNIKKITFLATLSSLCFINVACAPNHKTTISKEAKVTKIDYNFDDESKTQIILTIENISIFKNLNDVQLEVSNIEGIKAISNGIFISKNKILFNFNDLVNNVEYQIQSLTINNNAIYFSNKVSNKSFITKSKKDKKLDSNALNISKISISNITSNSATISLNVTNW</sequence>
<dbReference type="Proteomes" id="UP000257559">
    <property type="component" value="Chromosome"/>
</dbReference>
<evidence type="ECO:0000256" key="1">
    <source>
        <dbReference type="SAM" id="SignalP"/>
    </source>
</evidence>
<feature type="chain" id="PRO_5017224303" description="Lipoprotein" evidence="1">
    <location>
        <begin position="25"/>
        <end position="167"/>
    </location>
</feature>